<reference evidence="1 3" key="1">
    <citation type="submission" date="2017-01" db="EMBL/GenBank/DDBJ databases">
        <authorList>
            <person name="Varghese N."/>
            <person name="Submissions S."/>
        </authorList>
    </citation>
    <scope>NUCLEOTIDE SEQUENCE [LARGE SCALE GENOMIC DNA]</scope>
    <source>
        <strain evidence="1 3">ATCC 33342</strain>
    </source>
</reference>
<dbReference type="AlphaFoldDB" id="A0A377GLZ4"/>
<organism evidence="2 4">
    <name type="scientific">Fluoribacter gormanii</name>
    <dbReference type="NCBI Taxonomy" id="464"/>
    <lineage>
        <taxon>Bacteria</taxon>
        <taxon>Pseudomonadati</taxon>
        <taxon>Pseudomonadota</taxon>
        <taxon>Gammaproteobacteria</taxon>
        <taxon>Legionellales</taxon>
        <taxon>Legionellaceae</taxon>
        <taxon>Fluoribacter</taxon>
    </lineage>
</organism>
<name>A0A377GLZ4_9GAMM</name>
<dbReference type="Proteomes" id="UP000186808">
    <property type="component" value="Unassembled WGS sequence"/>
</dbReference>
<dbReference type="STRING" id="464.Lgor_2484"/>
<evidence type="ECO:0000313" key="4">
    <source>
        <dbReference type="Proteomes" id="UP000254374"/>
    </source>
</evidence>
<proteinExistence type="predicted"/>
<keyword evidence="3" id="KW-1185">Reference proteome</keyword>
<evidence type="ECO:0000313" key="3">
    <source>
        <dbReference type="Proteomes" id="UP000186808"/>
    </source>
</evidence>
<evidence type="ECO:0000313" key="2">
    <source>
        <dbReference type="EMBL" id="STO25515.1"/>
    </source>
</evidence>
<accession>A0A377GLZ4</accession>
<reference evidence="2 4" key="2">
    <citation type="submission" date="2018-06" db="EMBL/GenBank/DDBJ databases">
        <authorList>
            <consortium name="Pathogen Informatics"/>
            <person name="Doyle S."/>
        </authorList>
    </citation>
    <scope>NUCLEOTIDE SEQUENCE [LARGE SCALE GENOMIC DNA]</scope>
    <source>
        <strain evidence="2 4">NCTC11401</strain>
    </source>
</reference>
<evidence type="ECO:0000313" key="1">
    <source>
        <dbReference type="EMBL" id="SIR78303.1"/>
    </source>
</evidence>
<dbReference type="EMBL" id="FTNL01000024">
    <property type="protein sequence ID" value="SIR78303.1"/>
    <property type="molecule type" value="Genomic_DNA"/>
</dbReference>
<sequence length="65" mass="7393">MAIFYNWQHPHGSLKGKPPSAIVVELSEITPFSEEVNNNYKIDNERIQIANSHTDLIMKKLKGSL</sequence>
<protein>
    <submittedName>
        <fullName evidence="2">Uncharacterized protein</fullName>
    </submittedName>
</protein>
<gene>
    <name evidence="2" type="ORF">NCTC11401_02352</name>
    <name evidence="1" type="ORF">SAMN05421777_12442</name>
</gene>
<dbReference type="Proteomes" id="UP000254374">
    <property type="component" value="Unassembled WGS sequence"/>
</dbReference>
<dbReference type="EMBL" id="UGGV01000001">
    <property type="protein sequence ID" value="STO25515.1"/>
    <property type="molecule type" value="Genomic_DNA"/>
</dbReference>